<sequence length="91" mass="9575">MPPKSGKKGKGGPQNAPGIKGKATKAIPMDASDSEDDSSDLGSSDEGDQTSRVGISNIFSLEQCFGLQVVTCCFLHAELYNAESCAIYMLE</sequence>
<dbReference type="AlphaFoldDB" id="A0AAE0T6B9"/>
<dbReference type="EMBL" id="JAEAOA010000702">
    <property type="protein sequence ID" value="KAK3604293.1"/>
    <property type="molecule type" value="Genomic_DNA"/>
</dbReference>
<proteinExistence type="predicted"/>
<evidence type="ECO:0000313" key="2">
    <source>
        <dbReference type="EMBL" id="KAK3604293.1"/>
    </source>
</evidence>
<feature type="compositionally biased region" description="Acidic residues" evidence="1">
    <location>
        <begin position="32"/>
        <end position="48"/>
    </location>
</feature>
<name>A0AAE0T6B9_9BIVA</name>
<evidence type="ECO:0000256" key="1">
    <source>
        <dbReference type="SAM" id="MobiDB-lite"/>
    </source>
</evidence>
<organism evidence="2 3">
    <name type="scientific">Potamilus streckersoni</name>
    <dbReference type="NCBI Taxonomy" id="2493646"/>
    <lineage>
        <taxon>Eukaryota</taxon>
        <taxon>Metazoa</taxon>
        <taxon>Spiralia</taxon>
        <taxon>Lophotrochozoa</taxon>
        <taxon>Mollusca</taxon>
        <taxon>Bivalvia</taxon>
        <taxon>Autobranchia</taxon>
        <taxon>Heteroconchia</taxon>
        <taxon>Palaeoheterodonta</taxon>
        <taxon>Unionida</taxon>
        <taxon>Unionoidea</taxon>
        <taxon>Unionidae</taxon>
        <taxon>Ambleminae</taxon>
        <taxon>Lampsilini</taxon>
        <taxon>Potamilus</taxon>
    </lineage>
</organism>
<reference evidence="2" key="1">
    <citation type="journal article" date="2021" name="Genome Biol. Evol.">
        <title>A High-Quality Reference Genome for a Parasitic Bivalve with Doubly Uniparental Inheritance (Bivalvia: Unionida).</title>
        <authorList>
            <person name="Smith C.H."/>
        </authorList>
    </citation>
    <scope>NUCLEOTIDE SEQUENCE</scope>
    <source>
        <strain evidence="2">CHS0354</strain>
    </source>
</reference>
<gene>
    <name evidence="2" type="ORF">CHS0354_011365</name>
</gene>
<reference evidence="2" key="3">
    <citation type="submission" date="2023-05" db="EMBL/GenBank/DDBJ databases">
        <authorList>
            <person name="Smith C.H."/>
        </authorList>
    </citation>
    <scope>NUCLEOTIDE SEQUENCE</scope>
    <source>
        <strain evidence="2">CHS0354</strain>
        <tissue evidence="2">Mantle</tissue>
    </source>
</reference>
<comment type="caution">
    <text evidence="2">The sequence shown here is derived from an EMBL/GenBank/DDBJ whole genome shotgun (WGS) entry which is preliminary data.</text>
</comment>
<dbReference type="Proteomes" id="UP001195483">
    <property type="component" value="Unassembled WGS sequence"/>
</dbReference>
<accession>A0AAE0T6B9</accession>
<protein>
    <submittedName>
        <fullName evidence="2">Uncharacterized protein</fullName>
    </submittedName>
</protein>
<feature type="compositionally biased region" description="Basic residues" evidence="1">
    <location>
        <begin position="1"/>
        <end position="10"/>
    </location>
</feature>
<keyword evidence="3" id="KW-1185">Reference proteome</keyword>
<feature type="region of interest" description="Disordered" evidence="1">
    <location>
        <begin position="1"/>
        <end position="49"/>
    </location>
</feature>
<evidence type="ECO:0000313" key="3">
    <source>
        <dbReference type="Proteomes" id="UP001195483"/>
    </source>
</evidence>
<reference evidence="2" key="2">
    <citation type="journal article" date="2021" name="Genome Biol. Evol.">
        <title>Developing a high-quality reference genome for a parasitic bivalve with doubly uniparental inheritance (Bivalvia: Unionida).</title>
        <authorList>
            <person name="Smith C.H."/>
        </authorList>
    </citation>
    <scope>NUCLEOTIDE SEQUENCE</scope>
    <source>
        <strain evidence="2">CHS0354</strain>
        <tissue evidence="2">Mantle</tissue>
    </source>
</reference>